<name>A0A382H6J8_9ZZZZ</name>
<keyword evidence="1" id="KW-0378">Hydrolase</keyword>
<dbReference type="InterPro" id="IPR036514">
    <property type="entry name" value="SGNH_hydro_sf"/>
</dbReference>
<organism evidence="3">
    <name type="scientific">marine metagenome</name>
    <dbReference type="NCBI Taxonomy" id="408172"/>
    <lineage>
        <taxon>unclassified sequences</taxon>
        <taxon>metagenomes</taxon>
        <taxon>ecological metagenomes</taxon>
    </lineage>
</organism>
<proteinExistence type="predicted"/>
<reference evidence="3" key="1">
    <citation type="submission" date="2018-05" db="EMBL/GenBank/DDBJ databases">
        <authorList>
            <person name="Lanie J.A."/>
            <person name="Ng W.-L."/>
            <person name="Kazmierczak K.M."/>
            <person name="Andrzejewski T.M."/>
            <person name="Davidsen T.M."/>
            <person name="Wayne K.J."/>
            <person name="Tettelin H."/>
            <person name="Glass J.I."/>
            <person name="Rusch D."/>
            <person name="Podicherti R."/>
            <person name="Tsui H.-C.T."/>
            <person name="Winkler M.E."/>
        </authorList>
    </citation>
    <scope>NUCLEOTIDE SEQUENCE</scope>
</reference>
<dbReference type="EMBL" id="UINC01059396">
    <property type="protein sequence ID" value="SVB82765.1"/>
    <property type="molecule type" value="Genomic_DNA"/>
</dbReference>
<dbReference type="Gene3D" id="3.40.50.1110">
    <property type="entry name" value="SGNH hydrolase"/>
    <property type="match status" value="1"/>
</dbReference>
<dbReference type="GO" id="GO:0016787">
    <property type="term" value="F:hydrolase activity"/>
    <property type="evidence" value="ECO:0007669"/>
    <property type="project" value="UniProtKB-KW"/>
</dbReference>
<dbReference type="InterPro" id="IPR005181">
    <property type="entry name" value="SASA"/>
</dbReference>
<gene>
    <name evidence="3" type="ORF">METZ01_LOCUS235619</name>
</gene>
<evidence type="ECO:0000256" key="1">
    <source>
        <dbReference type="ARBA" id="ARBA00022801"/>
    </source>
</evidence>
<accession>A0A382H6J8</accession>
<dbReference type="Pfam" id="PF03629">
    <property type="entry name" value="SASA"/>
    <property type="match status" value="1"/>
</dbReference>
<dbReference type="PANTHER" id="PTHR31988:SF19">
    <property type="entry name" value="9-O-ACETYL-N-ACETYLNEURAMINIC ACID DEACETYLASE-RELATED"/>
    <property type="match status" value="1"/>
</dbReference>
<evidence type="ECO:0000259" key="2">
    <source>
        <dbReference type="Pfam" id="PF03629"/>
    </source>
</evidence>
<dbReference type="AlphaFoldDB" id="A0A382H6J8"/>
<feature type="domain" description="Sialate O-acetylesterase" evidence="2">
    <location>
        <begin position="22"/>
        <end position="253"/>
    </location>
</feature>
<feature type="non-terminal residue" evidence="3">
    <location>
        <position position="334"/>
    </location>
</feature>
<sequence length="334" mass="37480">MKFPYLAVIVSLFIFLPVQAKLKVFILAGQSNMQGAGQVNINPKSHTKGKGSLEYLMKDPKTAAKFAHLKDKDGEWVVRKDVWIRYDDRQDGLRPGFGARNTTIGPELGFGTIVGDAIKEPVLLIKTCWGGKSIMVDFRPPSSGMPPKAMMEKMLKGMQRREPKATKKDVEAKVGFYYREMLTGVAQTLKNLKKYYPAYDGKGYEVVGFGWHQGWNDGGNMDNVNAYEENLANLIKDIRKEWKTPDLPIVIGVSGFGGRKQSVDRRLGIIAAQHAVAKRKEFADTVASVETRDFFRPAEESPSRQGYHWNGNAETYYLIGEGMGKSMMKLLEKE</sequence>
<protein>
    <recommendedName>
        <fullName evidence="2">Sialate O-acetylesterase domain-containing protein</fullName>
    </recommendedName>
</protein>
<dbReference type="PANTHER" id="PTHR31988">
    <property type="entry name" value="ESTERASE, PUTATIVE (DUF303)-RELATED"/>
    <property type="match status" value="1"/>
</dbReference>
<evidence type="ECO:0000313" key="3">
    <source>
        <dbReference type="EMBL" id="SVB82765.1"/>
    </source>
</evidence>
<dbReference type="SUPFAM" id="SSF52266">
    <property type="entry name" value="SGNH hydrolase"/>
    <property type="match status" value="1"/>
</dbReference>
<dbReference type="InterPro" id="IPR052940">
    <property type="entry name" value="Carb_Esterase_6"/>
</dbReference>